<dbReference type="PATRIC" id="fig|1423801.4.peg.2132"/>
<feature type="domain" description="Polysaccharide pyruvyl transferase" evidence="1">
    <location>
        <begin position="36"/>
        <end position="280"/>
    </location>
</feature>
<name>A0A0R1UVS1_9LACO</name>
<evidence type="ECO:0000313" key="3">
    <source>
        <dbReference type="Proteomes" id="UP000051166"/>
    </source>
</evidence>
<proteinExistence type="predicted"/>
<evidence type="ECO:0000259" key="1">
    <source>
        <dbReference type="Pfam" id="PF04230"/>
    </source>
</evidence>
<organism evidence="2 3">
    <name type="scientific">Liquorilactobacillus satsumensis DSM 16230 = JCM 12392</name>
    <dbReference type="NCBI Taxonomy" id="1423801"/>
    <lineage>
        <taxon>Bacteria</taxon>
        <taxon>Bacillati</taxon>
        <taxon>Bacillota</taxon>
        <taxon>Bacilli</taxon>
        <taxon>Lactobacillales</taxon>
        <taxon>Lactobacillaceae</taxon>
        <taxon>Liquorilactobacillus</taxon>
    </lineage>
</organism>
<accession>A0A0R1UVS1</accession>
<sequence>MLMMADFFVKTSAPVSELPQNDRPKMFLFGTPSYTNMGDQAVSLAIRKYFELEFPQYQFIEIMDYDTHAGIKAVKEIINARDIVGYTGGGNLGSLYTDIEEGRREVFKTFTHNLTISFPQSIHFEKNDYGEKELELSQAAYASNPNLVLFARDAQSFRRMQKAFDNHVRFTPDMVLFLEPRILKLKRQGALFVLRHDGEKVLTESFITTLKDVLAKEGPVERTDTVLENPAKITPVTRERLFEEILEKIASQEVIVSDRFHAMVFSVLTQTPCLLFGNSYGKGKHAYYDWLENVKWIQYTDETDLGRITTQIDDLKKAPVHDFELRANFKDLDRLLQAHTAKFN</sequence>
<dbReference type="AlphaFoldDB" id="A0A0R1UVS1"/>
<comment type="caution">
    <text evidence="2">The sequence shown here is derived from an EMBL/GenBank/DDBJ whole genome shotgun (WGS) entry which is preliminary data.</text>
</comment>
<keyword evidence="3" id="KW-1185">Reference proteome</keyword>
<dbReference type="STRING" id="1423801.FD50_GL002085"/>
<gene>
    <name evidence="2" type="ORF">FD50_GL002085</name>
</gene>
<evidence type="ECO:0000313" key="2">
    <source>
        <dbReference type="EMBL" id="KRL96804.1"/>
    </source>
</evidence>
<protein>
    <submittedName>
        <fullName evidence="2">Exopolysaccharide biosynthesis protein</fullName>
    </submittedName>
</protein>
<dbReference type="EMBL" id="AZFQ01000055">
    <property type="protein sequence ID" value="KRL96804.1"/>
    <property type="molecule type" value="Genomic_DNA"/>
</dbReference>
<dbReference type="InterPro" id="IPR007345">
    <property type="entry name" value="Polysacch_pyruvyl_Trfase"/>
</dbReference>
<dbReference type="Pfam" id="PF04230">
    <property type="entry name" value="PS_pyruv_trans"/>
    <property type="match status" value="1"/>
</dbReference>
<reference evidence="2 3" key="1">
    <citation type="journal article" date="2015" name="Genome Announc.">
        <title>Expanding the biotechnology potential of lactobacilli through comparative genomics of 213 strains and associated genera.</title>
        <authorList>
            <person name="Sun Z."/>
            <person name="Harris H.M."/>
            <person name="McCann A."/>
            <person name="Guo C."/>
            <person name="Argimon S."/>
            <person name="Zhang W."/>
            <person name="Yang X."/>
            <person name="Jeffery I.B."/>
            <person name="Cooney J.C."/>
            <person name="Kagawa T.F."/>
            <person name="Liu W."/>
            <person name="Song Y."/>
            <person name="Salvetti E."/>
            <person name="Wrobel A."/>
            <person name="Rasinkangas P."/>
            <person name="Parkhill J."/>
            <person name="Rea M.C."/>
            <person name="O'Sullivan O."/>
            <person name="Ritari J."/>
            <person name="Douillard F.P."/>
            <person name="Paul Ross R."/>
            <person name="Yang R."/>
            <person name="Briner A.E."/>
            <person name="Felis G.E."/>
            <person name="de Vos W.M."/>
            <person name="Barrangou R."/>
            <person name="Klaenhammer T.R."/>
            <person name="Caufield P.W."/>
            <person name="Cui Y."/>
            <person name="Zhang H."/>
            <person name="O'Toole P.W."/>
        </authorList>
    </citation>
    <scope>NUCLEOTIDE SEQUENCE [LARGE SCALE GENOMIC DNA]</scope>
    <source>
        <strain evidence="2 3">DSM 16230</strain>
    </source>
</reference>
<dbReference type="Proteomes" id="UP000051166">
    <property type="component" value="Unassembled WGS sequence"/>
</dbReference>